<name>A0A8C0YFT2_CYPCA</name>
<sequence>MPRALFQRSKTVGAKYSRRYVKVPFILKRVTMSIQAFSFPVPETRFFQAGQQVFKFKIRRGDMSSVHEEEMLYGALVSEELENAVRAVLANLDGLHPFTTQHFNIFPYTSKWEQVSKMKFMKEGVKLSPYPFLITLYVEYREPAFPYAAVKNTNAWNTPEKQSILKSPLCASEPMMTDQSTAMDHPEEGTMNQHKDNKQTPECFQESPSSANGAEEMVCGSENSCLPAPDVHDACPESPGPNSTTGQNTGIITRMASSLFPFSLFFRKSPAN</sequence>
<dbReference type="Proteomes" id="UP001108240">
    <property type="component" value="Unplaced"/>
</dbReference>
<protein>
    <submittedName>
        <fullName evidence="2">Membrane anchored junction protein</fullName>
    </submittedName>
</protein>
<dbReference type="GO" id="GO:0070197">
    <property type="term" value="P:meiotic attachment of telomere to nuclear envelope"/>
    <property type="evidence" value="ECO:0007669"/>
    <property type="project" value="TreeGrafter"/>
</dbReference>
<dbReference type="Ensembl" id="ENSCCRT00000008383.2">
    <property type="protein sequence ID" value="ENSCCRP00000007632.2"/>
    <property type="gene ID" value="ENSCCRG00000004505.2"/>
</dbReference>
<accession>A0A8C0YFT2</accession>
<dbReference type="PANTHER" id="PTHR35824">
    <property type="entry name" value="MEMBRANE-ANCHORED JUNCTION PROTEIN MAJIN"/>
    <property type="match status" value="1"/>
</dbReference>
<keyword evidence="3" id="KW-1185">Reference proteome</keyword>
<feature type="region of interest" description="Disordered" evidence="1">
    <location>
        <begin position="186"/>
        <end position="215"/>
    </location>
</feature>
<dbReference type="InterPro" id="IPR027816">
    <property type="entry name" value="MAJIN"/>
</dbReference>
<organism evidence="2 3">
    <name type="scientific">Cyprinus carpio carpio</name>
    <dbReference type="NCBI Taxonomy" id="630221"/>
    <lineage>
        <taxon>Eukaryota</taxon>
        <taxon>Metazoa</taxon>
        <taxon>Chordata</taxon>
        <taxon>Craniata</taxon>
        <taxon>Vertebrata</taxon>
        <taxon>Euteleostomi</taxon>
        <taxon>Actinopterygii</taxon>
        <taxon>Neopterygii</taxon>
        <taxon>Teleostei</taxon>
        <taxon>Ostariophysi</taxon>
        <taxon>Cypriniformes</taxon>
        <taxon>Cyprinidae</taxon>
        <taxon>Cyprininae</taxon>
        <taxon>Cyprinus</taxon>
    </lineage>
</organism>
<dbReference type="GO" id="GO:0003677">
    <property type="term" value="F:DNA binding"/>
    <property type="evidence" value="ECO:0007669"/>
    <property type="project" value="InterPro"/>
</dbReference>
<dbReference type="PANTHER" id="PTHR35824:SF1">
    <property type="entry name" value="MEMBRANE-ANCHORED JUNCTION PROTEIN"/>
    <property type="match status" value="1"/>
</dbReference>
<reference evidence="2" key="2">
    <citation type="submission" date="2025-09" db="UniProtKB">
        <authorList>
            <consortium name="Ensembl"/>
        </authorList>
    </citation>
    <scope>IDENTIFICATION</scope>
</reference>
<reference evidence="2" key="1">
    <citation type="submission" date="2025-08" db="UniProtKB">
        <authorList>
            <consortium name="Ensembl"/>
        </authorList>
    </citation>
    <scope>IDENTIFICATION</scope>
</reference>
<dbReference type="GO" id="GO:0005637">
    <property type="term" value="C:nuclear inner membrane"/>
    <property type="evidence" value="ECO:0007669"/>
    <property type="project" value="TreeGrafter"/>
</dbReference>
<evidence type="ECO:0000313" key="3">
    <source>
        <dbReference type="Proteomes" id="UP001108240"/>
    </source>
</evidence>
<dbReference type="OMA" id="CASEPMM"/>
<proteinExistence type="predicted"/>
<evidence type="ECO:0000313" key="2">
    <source>
        <dbReference type="Ensembl" id="ENSCCRP00000007632.2"/>
    </source>
</evidence>
<dbReference type="GO" id="GO:0007129">
    <property type="term" value="P:homologous chromosome pairing at meiosis"/>
    <property type="evidence" value="ECO:0007669"/>
    <property type="project" value="TreeGrafter"/>
</dbReference>
<dbReference type="GeneTree" id="ENSGT00390000007971"/>
<dbReference type="AlphaFoldDB" id="A0A8C0YFT2"/>
<evidence type="ECO:0000256" key="1">
    <source>
        <dbReference type="SAM" id="MobiDB-lite"/>
    </source>
</evidence>
<feature type="compositionally biased region" description="Polar residues" evidence="1">
    <location>
        <begin position="200"/>
        <end position="212"/>
    </location>
</feature>
<feature type="compositionally biased region" description="Basic and acidic residues" evidence="1">
    <location>
        <begin position="186"/>
        <end position="199"/>
    </location>
</feature>
<dbReference type="Pfam" id="PF15077">
    <property type="entry name" value="MAJIN"/>
    <property type="match status" value="1"/>
</dbReference>